<sequence>MNNNKNENIRQLSFYAILIFLGIFLFLQLSSFLPALLGAITLYVLMRRPMNFLINKKHWKKGLAATTLMLISFIVVLMPISLIANVLYSKIGYAIQNSNQVIEAIKVYINHLEQVYHVELISDKNLQQAGTAVAETLPQIVGATFNSLVIVVILYFILYFLLVNGKAMEDWLCDKLPLKNENVELIGKELNTLILSNALGIPITALLQGILGAIGYWLLGVNDIPFWFAVTCITAVVPMVGSSLTFIPVAILLYAEGSGLKGTLMLVYGFGFMYTLDSVFRIAIQKRMGNVHPLITTFGVILGLKLFGFIGLVFGPILLSLFILLAKIYISEFGEKSTER</sequence>
<feature type="transmembrane region" description="Helical" evidence="6">
    <location>
        <begin position="225"/>
        <end position="254"/>
    </location>
</feature>
<dbReference type="InterPro" id="IPR002549">
    <property type="entry name" value="AI-2E-like"/>
</dbReference>
<evidence type="ECO:0000256" key="3">
    <source>
        <dbReference type="ARBA" id="ARBA00022692"/>
    </source>
</evidence>
<gene>
    <name evidence="7" type="ORF">GALL_62960</name>
</gene>
<reference evidence="7" key="1">
    <citation type="submission" date="2016-10" db="EMBL/GenBank/DDBJ databases">
        <title>Sequence of Gallionella enrichment culture.</title>
        <authorList>
            <person name="Poehlein A."/>
            <person name="Muehling M."/>
            <person name="Daniel R."/>
        </authorList>
    </citation>
    <scope>NUCLEOTIDE SEQUENCE</scope>
</reference>
<keyword evidence="3 6" id="KW-0812">Transmembrane</keyword>
<feature type="transmembrane region" description="Helical" evidence="6">
    <location>
        <begin position="140"/>
        <end position="162"/>
    </location>
</feature>
<protein>
    <submittedName>
        <fullName evidence="7">Putative inner membrane protein</fullName>
    </submittedName>
</protein>
<accession>A0A1J5T6V5</accession>
<keyword evidence="4 6" id="KW-1133">Transmembrane helix</keyword>
<feature type="transmembrane region" description="Helical" evidence="6">
    <location>
        <begin position="12"/>
        <end position="45"/>
    </location>
</feature>
<feature type="transmembrane region" description="Helical" evidence="6">
    <location>
        <begin position="304"/>
        <end position="330"/>
    </location>
</feature>
<feature type="transmembrane region" description="Helical" evidence="6">
    <location>
        <begin position="266"/>
        <end position="284"/>
    </location>
</feature>
<feature type="transmembrane region" description="Helical" evidence="6">
    <location>
        <begin position="66"/>
        <end position="88"/>
    </location>
</feature>
<dbReference type="EMBL" id="MLJW01000018">
    <property type="protein sequence ID" value="OIR12045.1"/>
    <property type="molecule type" value="Genomic_DNA"/>
</dbReference>
<dbReference type="Pfam" id="PF01594">
    <property type="entry name" value="AI-2E_transport"/>
    <property type="match status" value="1"/>
</dbReference>
<evidence type="ECO:0000256" key="6">
    <source>
        <dbReference type="SAM" id="Phobius"/>
    </source>
</evidence>
<comment type="similarity">
    <text evidence="2">Belongs to the autoinducer-2 exporter (AI-2E) (TC 2.A.86) family.</text>
</comment>
<dbReference type="AlphaFoldDB" id="A0A1J5T6V5"/>
<dbReference type="PANTHER" id="PTHR21716:SF4">
    <property type="entry name" value="TRANSMEMBRANE PROTEIN 245"/>
    <property type="match status" value="1"/>
</dbReference>
<name>A0A1J5T6V5_9ZZZZ</name>
<organism evidence="7">
    <name type="scientific">mine drainage metagenome</name>
    <dbReference type="NCBI Taxonomy" id="410659"/>
    <lineage>
        <taxon>unclassified sequences</taxon>
        <taxon>metagenomes</taxon>
        <taxon>ecological metagenomes</taxon>
    </lineage>
</organism>
<evidence type="ECO:0000256" key="5">
    <source>
        <dbReference type="ARBA" id="ARBA00023136"/>
    </source>
</evidence>
<keyword evidence="5 6" id="KW-0472">Membrane</keyword>
<evidence type="ECO:0000313" key="7">
    <source>
        <dbReference type="EMBL" id="OIR12045.1"/>
    </source>
</evidence>
<comment type="subcellular location">
    <subcellularLocation>
        <location evidence="1">Membrane</location>
        <topology evidence="1">Multi-pass membrane protein</topology>
    </subcellularLocation>
</comment>
<evidence type="ECO:0000256" key="2">
    <source>
        <dbReference type="ARBA" id="ARBA00009773"/>
    </source>
</evidence>
<dbReference type="PANTHER" id="PTHR21716">
    <property type="entry name" value="TRANSMEMBRANE PROTEIN"/>
    <property type="match status" value="1"/>
</dbReference>
<proteinExistence type="inferred from homology"/>
<dbReference type="GO" id="GO:0016020">
    <property type="term" value="C:membrane"/>
    <property type="evidence" value="ECO:0007669"/>
    <property type="project" value="UniProtKB-SubCell"/>
</dbReference>
<evidence type="ECO:0000256" key="1">
    <source>
        <dbReference type="ARBA" id="ARBA00004141"/>
    </source>
</evidence>
<comment type="caution">
    <text evidence="7">The sequence shown here is derived from an EMBL/GenBank/DDBJ whole genome shotgun (WGS) entry which is preliminary data.</text>
</comment>
<feature type="transmembrane region" description="Helical" evidence="6">
    <location>
        <begin position="198"/>
        <end position="219"/>
    </location>
</feature>
<evidence type="ECO:0000256" key="4">
    <source>
        <dbReference type="ARBA" id="ARBA00022989"/>
    </source>
</evidence>